<dbReference type="PANTHER" id="PTHR43575:SF1">
    <property type="entry name" value="PROTEIN ABCI7, CHLOROPLASTIC"/>
    <property type="match status" value="1"/>
</dbReference>
<dbReference type="PANTHER" id="PTHR43575">
    <property type="entry name" value="PROTEIN ABCI7, CHLOROPLASTIC"/>
    <property type="match status" value="1"/>
</dbReference>
<evidence type="ECO:0000256" key="1">
    <source>
        <dbReference type="ARBA" id="ARBA00043967"/>
    </source>
</evidence>
<dbReference type="Pfam" id="PF19295">
    <property type="entry name" value="SufBD_N"/>
    <property type="match status" value="1"/>
</dbReference>
<dbReference type="InterPro" id="IPR011542">
    <property type="entry name" value="SUF_FeS_clus_asmbl_SufD"/>
</dbReference>
<proteinExistence type="inferred from homology"/>
<feature type="domain" description="SUF system FeS cluster assembly SufBD core" evidence="2">
    <location>
        <begin position="180"/>
        <end position="406"/>
    </location>
</feature>
<dbReference type="InterPro" id="IPR055346">
    <property type="entry name" value="Fe-S_cluster_assembly_SufBD"/>
</dbReference>
<evidence type="ECO:0000259" key="2">
    <source>
        <dbReference type="Pfam" id="PF01458"/>
    </source>
</evidence>
<dbReference type="NCBIfam" id="TIGR01981">
    <property type="entry name" value="sufD"/>
    <property type="match status" value="1"/>
</dbReference>
<comment type="similarity">
    <text evidence="1">Belongs to the iron-sulfur cluster assembly SufBD family.</text>
</comment>
<dbReference type="InterPro" id="IPR045595">
    <property type="entry name" value="SufBD_N"/>
</dbReference>
<sequence length="436" mass="46821">MNAPVENSLSEAGLSAAGAAGFLHRYEGLRARLPGIGLPWLAALRDRAAEAFRAQGFPTRRVEAWKYTDLAPLTQTGFGEPLTPVESALPLPRHAAPKRVVFVDGRFSAELSDADVPVRSLARHLPELEGRLGALARTDDLPLVALNTALFEDGALIELGPDEDGGVVELLSVTRADRPVTAHPRHLVRLAEGARLVLIERSWGHGESRYLHSPVFEVEVAAGAHITHARIQQEASAGLHLSTVFARVAEGGTYDSFLLHVGAKLSRSEAHVALVGPKAAAHLNGAQLLGDGQHGDCTTFLDHAAPDCPSRQTVKTVLAGRSRGVFQGKIHVHQVAQRTDGYQMNQALLLSDQAEIDSKPQLEIYADDVKCSHGATVGELDENQLFYLRARGIPAAVARSMLIEAFLQEAIEGVTEESARAALSEAVAGWWERNAA</sequence>
<dbReference type="AlphaFoldDB" id="A0A2C7A9C8"/>
<reference evidence="4 5" key="1">
    <citation type="submission" date="2017-10" db="EMBL/GenBank/DDBJ databases">
        <authorList>
            <person name="Banno H."/>
            <person name="Chua N.-H."/>
        </authorList>
    </citation>
    <scope>NUCLEOTIDE SEQUENCE [LARGE SCALE GENOMIC DNA]</scope>
    <source>
        <strain evidence="4 5">YW11</strain>
    </source>
</reference>
<dbReference type="GO" id="GO:0016226">
    <property type="term" value="P:iron-sulfur cluster assembly"/>
    <property type="evidence" value="ECO:0007669"/>
    <property type="project" value="InterPro"/>
</dbReference>
<dbReference type="InterPro" id="IPR000825">
    <property type="entry name" value="SUF_FeS_clus_asmbl_SufBD_core"/>
</dbReference>
<evidence type="ECO:0000259" key="3">
    <source>
        <dbReference type="Pfam" id="PF19295"/>
    </source>
</evidence>
<feature type="domain" description="SUF system FeS cluster assembly SufBD N-terminal" evidence="3">
    <location>
        <begin position="37"/>
        <end position="86"/>
    </location>
</feature>
<evidence type="ECO:0000313" key="5">
    <source>
        <dbReference type="Proteomes" id="UP000223527"/>
    </source>
</evidence>
<organism evidence="4 5">
    <name type="scientific">Teichococcus rhizosphaerae</name>
    <dbReference type="NCBI Taxonomy" id="1335062"/>
    <lineage>
        <taxon>Bacteria</taxon>
        <taxon>Pseudomonadati</taxon>
        <taxon>Pseudomonadota</taxon>
        <taxon>Alphaproteobacteria</taxon>
        <taxon>Acetobacterales</taxon>
        <taxon>Roseomonadaceae</taxon>
        <taxon>Roseomonas</taxon>
    </lineage>
</organism>
<dbReference type="Proteomes" id="UP000223527">
    <property type="component" value="Unassembled WGS sequence"/>
</dbReference>
<name>A0A2C7A9C8_9PROT</name>
<dbReference type="EMBL" id="PDNU01000038">
    <property type="protein sequence ID" value="PHK93636.1"/>
    <property type="molecule type" value="Genomic_DNA"/>
</dbReference>
<dbReference type="Pfam" id="PF01458">
    <property type="entry name" value="SUFBD_core"/>
    <property type="match status" value="1"/>
</dbReference>
<accession>A0A2C7A9C8</accession>
<comment type="caution">
    <text evidence="4">The sequence shown here is derived from an EMBL/GenBank/DDBJ whole genome shotgun (WGS) entry which is preliminary data.</text>
</comment>
<keyword evidence="5" id="KW-1185">Reference proteome</keyword>
<dbReference type="SUPFAM" id="SSF101960">
    <property type="entry name" value="Stabilizer of iron transporter SufD"/>
    <property type="match status" value="1"/>
</dbReference>
<dbReference type="RefSeq" id="WP_099096798.1">
    <property type="nucleotide sequence ID" value="NZ_PDNU01000038.1"/>
</dbReference>
<dbReference type="InterPro" id="IPR037284">
    <property type="entry name" value="SUF_FeS_clus_asmbl_SufBD_sf"/>
</dbReference>
<protein>
    <submittedName>
        <fullName evidence="4">Fe-S cluster assembly protein SufD</fullName>
    </submittedName>
</protein>
<evidence type="ECO:0000313" key="4">
    <source>
        <dbReference type="EMBL" id="PHK93636.1"/>
    </source>
</evidence>
<dbReference type="OrthoDB" id="9768262at2"/>
<gene>
    <name evidence="4" type="primary">sufD</name>
    <name evidence="4" type="ORF">CR162_17345</name>
</gene>